<dbReference type="PROSITE" id="PS50113">
    <property type="entry name" value="PAC"/>
    <property type="match status" value="1"/>
</dbReference>
<dbReference type="GO" id="GO:0005524">
    <property type="term" value="F:ATP binding"/>
    <property type="evidence" value="ECO:0007669"/>
    <property type="project" value="UniProtKB-KW"/>
</dbReference>
<dbReference type="Pfam" id="PF02518">
    <property type="entry name" value="HATPase_c"/>
    <property type="match status" value="1"/>
</dbReference>
<evidence type="ECO:0000256" key="3">
    <source>
        <dbReference type="ARBA" id="ARBA00022553"/>
    </source>
</evidence>
<evidence type="ECO:0000313" key="10">
    <source>
        <dbReference type="Proteomes" id="UP001576784"/>
    </source>
</evidence>
<dbReference type="InterPro" id="IPR005467">
    <property type="entry name" value="His_kinase_dom"/>
</dbReference>
<dbReference type="InterPro" id="IPR000700">
    <property type="entry name" value="PAS-assoc_C"/>
</dbReference>
<organism evidence="9 10">
    <name type="scientific">Floridaenema flaviceps BLCC-F50</name>
    <dbReference type="NCBI Taxonomy" id="3153642"/>
    <lineage>
        <taxon>Bacteria</taxon>
        <taxon>Bacillati</taxon>
        <taxon>Cyanobacteriota</taxon>
        <taxon>Cyanophyceae</taxon>
        <taxon>Oscillatoriophycideae</taxon>
        <taxon>Aerosakkonematales</taxon>
        <taxon>Aerosakkonemataceae</taxon>
        <taxon>Floridanema</taxon>
        <taxon>Floridanema flaviceps</taxon>
    </lineage>
</organism>
<evidence type="ECO:0000256" key="2">
    <source>
        <dbReference type="ARBA" id="ARBA00012438"/>
    </source>
</evidence>
<evidence type="ECO:0000256" key="4">
    <source>
        <dbReference type="ARBA" id="ARBA00022777"/>
    </source>
</evidence>
<evidence type="ECO:0000259" key="6">
    <source>
        <dbReference type="PROSITE" id="PS50109"/>
    </source>
</evidence>
<dbReference type="CDD" id="cd00130">
    <property type="entry name" value="PAS"/>
    <property type="match status" value="1"/>
</dbReference>
<evidence type="ECO:0000259" key="7">
    <source>
        <dbReference type="PROSITE" id="PS50112"/>
    </source>
</evidence>
<dbReference type="SMART" id="SM00086">
    <property type="entry name" value="PAC"/>
    <property type="match status" value="1"/>
</dbReference>
<dbReference type="Gene3D" id="3.30.450.20">
    <property type="entry name" value="PAS domain"/>
    <property type="match status" value="1"/>
</dbReference>
<dbReference type="RefSeq" id="WP_413266615.1">
    <property type="nucleotide sequence ID" value="NZ_JBHFNR010000230.1"/>
</dbReference>
<keyword evidence="3" id="KW-0597">Phosphoprotein</keyword>
<feature type="domain" description="PAC" evidence="8">
    <location>
        <begin position="300"/>
        <end position="352"/>
    </location>
</feature>
<protein>
    <recommendedName>
        <fullName evidence="2">histidine kinase</fullName>
        <ecNumber evidence="2">2.7.13.3</ecNumber>
    </recommendedName>
</protein>
<dbReference type="Proteomes" id="UP001576784">
    <property type="component" value="Unassembled WGS sequence"/>
</dbReference>
<keyword evidence="4" id="KW-0418">Kinase</keyword>
<dbReference type="InterPro" id="IPR046342">
    <property type="entry name" value="CBS_dom_sf"/>
</dbReference>
<proteinExistence type="predicted"/>
<evidence type="ECO:0000259" key="8">
    <source>
        <dbReference type="PROSITE" id="PS50113"/>
    </source>
</evidence>
<dbReference type="SUPFAM" id="SSF55785">
    <property type="entry name" value="PYP-like sensor domain (PAS domain)"/>
    <property type="match status" value="1"/>
</dbReference>
<dbReference type="Gene3D" id="3.30.565.10">
    <property type="entry name" value="Histidine kinase-like ATPase, C-terminal domain"/>
    <property type="match status" value="1"/>
</dbReference>
<reference evidence="9 10" key="1">
    <citation type="submission" date="2024-09" db="EMBL/GenBank/DDBJ databases">
        <title>Floridaenema gen nov. (Aerosakkonemataceae, Aerosakkonematales ord. nov., Cyanobacteria) from benthic tropical and subtropical fresh waters, with the description of four new species.</title>
        <authorList>
            <person name="Moretto J.A."/>
            <person name="Berthold D.E."/>
            <person name="Lefler F.W."/>
            <person name="Huang I.-S."/>
            <person name="Laughinghouse H. IV."/>
        </authorList>
    </citation>
    <scope>NUCLEOTIDE SEQUENCE [LARGE SCALE GENOMIC DNA]</scope>
    <source>
        <strain evidence="9 10">BLCC-F50</strain>
    </source>
</reference>
<keyword evidence="5" id="KW-0902">Two-component regulatory system</keyword>
<feature type="domain" description="Histidine kinase" evidence="6">
    <location>
        <begin position="393"/>
        <end position="648"/>
    </location>
</feature>
<dbReference type="InterPro" id="IPR036890">
    <property type="entry name" value="HATPase_C_sf"/>
</dbReference>
<dbReference type="PRINTS" id="PR00344">
    <property type="entry name" value="BCTRLSENSOR"/>
</dbReference>
<dbReference type="SUPFAM" id="SSF54631">
    <property type="entry name" value="CBS-domain pair"/>
    <property type="match status" value="1"/>
</dbReference>
<evidence type="ECO:0000256" key="1">
    <source>
        <dbReference type="ARBA" id="ARBA00000085"/>
    </source>
</evidence>
<comment type="caution">
    <text evidence="9">The sequence shown here is derived from an EMBL/GenBank/DDBJ whole genome shotgun (WGS) entry which is preliminary data.</text>
</comment>
<feature type="domain" description="PAS" evidence="7">
    <location>
        <begin position="225"/>
        <end position="266"/>
    </location>
</feature>
<keyword evidence="9" id="KW-0067">ATP-binding</keyword>
<dbReference type="SUPFAM" id="SSF47384">
    <property type="entry name" value="Homodimeric domain of signal transducing histidine kinase"/>
    <property type="match status" value="1"/>
</dbReference>
<dbReference type="CDD" id="cd00082">
    <property type="entry name" value="HisKA"/>
    <property type="match status" value="1"/>
</dbReference>
<dbReference type="SUPFAM" id="SSF55874">
    <property type="entry name" value="ATPase domain of HSP90 chaperone/DNA topoisomerase II/histidine kinase"/>
    <property type="match status" value="1"/>
</dbReference>
<dbReference type="InterPro" id="IPR003594">
    <property type="entry name" value="HATPase_dom"/>
</dbReference>
<dbReference type="InterPro" id="IPR000014">
    <property type="entry name" value="PAS"/>
</dbReference>
<sequence>MMGRRLHHSYEEDDSYQITQPKELELSQKTHNQTAENANLEYKNLIYRHQQMKEVVNDRKKVPVFPQPNILANQKGMLLPQSTLEELKLYTSQIEWNCPVGEAVKIFKANAILPGVIITQDRQFVGIISRRLFFEYMSRPHSWQLFSKFPINAIYQLIKKPTIILPINTPIVEAAKQSLQRSPELLYEPIAVENEQGEYQILDVHNLMTAQSEIHESLTAALMQAEIKYRCIYENAVDGIFQTTLDGQYISVNPALARIYGYNSPEEMIHSITNIDRQLYIEPNRRKEFVAAIEKNGSVSQFESQVYRRDGSIIWISENARAVYNEKGSLLYYEGTVEDITERKQAEVALRHSEAKLRKQATELATTLHQLKQTQAKLIQTEKMSTLGQLLAGVAHEINNPVNSISNNLPCLTQCVQGLLELLAIYEQILSEETPEIIAKKSEIEFDYIQEDLPRIMSAMSASSERIREIALSLRNFSRMDEGKKKLADIHQGIDSTLLILHHRLKAKGEFPEIQIIKNYGELPHVKCALGQLSQVFINLIGNSIDALEKRIKQNDPNLPAPTIWIGTEVVDKNRVRICIADNGQGIAEENLPQLFEPFYTTKPVGKGTGLGLSISKQIITEKHGGKIECHSKLGEGAKFLIELPISQSE</sequence>
<name>A0ABV4XZX6_9CYAN</name>
<dbReference type="PANTHER" id="PTHR43065">
    <property type="entry name" value="SENSOR HISTIDINE KINASE"/>
    <property type="match status" value="1"/>
</dbReference>
<evidence type="ECO:0000256" key="5">
    <source>
        <dbReference type="ARBA" id="ARBA00023012"/>
    </source>
</evidence>
<keyword evidence="9" id="KW-0547">Nucleotide-binding</keyword>
<dbReference type="PANTHER" id="PTHR43065:SF50">
    <property type="entry name" value="HISTIDINE KINASE"/>
    <property type="match status" value="1"/>
</dbReference>
<accession>A0ABV4XZX6</accession>
<dbReference type="InterPro" id="IPR035965">
    <property type="entry name" value="PAS-like_dom_sf"/>
</dbReference>
<dbReference type="InterPro" id="IPR003661">
    <property type="entry name" value="HisK_dim/P_dom"/>
</dbReference>
<gene>
    <name evidence="9" type="ORF">ACE1CI_29130</name>
</gene>
<dbReference type="PROSITE" id="PS50109">
    <property type="entry name" value="HIS_KIN"/>
    <property type="match status" value="1"/>
</dbReference>
<dbReference type="InterPro" id="IPR036097">
    <property type="entry name" value="HisK_dim/P_sf"/>
</dbReference>
<dbReference type="Pfam" id="PF13426">
    <property type="entry name" value="PAS_9"/>
    <property type="match status" value="1"/>
</dbReference>
<dbReference type="SMART" id="SM00387">
    <property type="entry name" value="HATPase_c"/>
    <property type="match status" value="1"/>
</dbReference>
<dbReference type="PROSITE" id="PS50112">
    <property type="entry name" value="PAS"/>
    <property type="match status" value="1"/>
</dbReference>
<comment type="catalytic activity">
    <reaction evidence="1">
        <text>ATP + protein L-histidine = ADP + protein N-phospho-L-histidine.</text>
        <dbReference type="EC" id="2.7.13.3"/>
    </reaction>
</comment>
<dbReference type="EC" id="2.7.13.3" evidence="2"/>
<dbReference type="Gene3D" id="1.10.287.130">
    <property type="match status" value="1"/>
</dbReference>
<dbReference type="InterPro" id="IPR004358">
    <property type="entry name" value="Sig_transdc_His_kin-like_C"/>
</dbReference>
<keyword evidence="10" id="KW-1185">Reference proteome</keyword>
<evidence type="ECO:0000313" key="9">
    <source>
        <dbReference type="EMBL" id="MFB2896997.1"/>
    </source>
</evidence>
<dbReference type="InterPro" id="IPR001610">
    <property type="entry name" value="PAC"/>
</dbReference>
<dbReference type="NCBIfam" id="TIGR00229">
    <property type="entry name" value="sensory_box"/>
    <property type="match status" value="1"/>
</dbReference>
<keyword evidence="4" id="KW-0808">Transferase</keyword>
<dbReference type="EMBL" id="JBHFNR010000230">
    <property type="protein sequence ID" value="MFB2896997.1"/>
    <property type="molecule type" value="Genomic_DNA"/>
</dbReference>